<feature type="transmembrane region" description="Helical" evidence="1">
    <location>
        <begin position="91"/>
        <end position="112"/>
    </location>
</feature>
<feature type="transmembrane region" description="Helical" evidence="1">
    <location>
        <begin position="252"/>
        <end position="278"/>
    </location>
</feature>
<keyword evidence="1" id="KW-1133">Transmembrane helix</keyword>
<evidence type="ECO:0008006" key="4">
    <source>
        <dbReference type="Google" id="ProtNLM"/>
    </source>
</evidence>
<name>A0AAE3VG57_9BACT</name>
<keyword evidence="1" id="KW-0472">Membrane</keyword>
<keyword evidence="3" id="KW-1185">Reference proteome</keyword>
<feature type="transmembrane region" description="Helical" evidence="1">
    <location>
        <begin position="340"/>
        <end position="360"/>
    </location>
</feature>
<feature type="transmembrane region" description="Helical" evidence="1">
    <location>
        <begin position="220"/>
        <end position="240"/>
    </location>
</feature>
<feature type="transmembrane region" description="Helical" evidence="1">
    <location>
        <begin position="119"/>
        <end position="138"/>
    </location>
</feature>
<sequence>MLQEKKTTTVPGRWSWLVIVLAVYLVRVMSWAMGELWYDEVLTLTHFVLGDDDASFWRVFRVYPMANNHMLCSGLYWWWLRFLHFNLSAEHLLRMPSIACGALSIALVVCHWRRWLGGALANAGGLMLAISVVFTGFAYQLRGYSLSMLLATAAVSAAMELTRDKPARWSQWLLCACGLLLPLAIPSNVLVLGALALFLLGALHWRGASWRRSAWRVVPFALSVCLGGGYYFTLWPAFVAASREAGGWESSWLVAGQLLLALLAHGGVLALAILPVAWTRVRRWWLAKNAEKEPPEELPADDGDDDASFISSWLFFCCVVPVLVLLIVTGPGRAPFPRVFLGFVPLWTFAVLLAARVWPWCRRLDFAVLALLVLGNGFLWERGAEALTSSQRQRGEYPQNLLQQYYRGANQLRGLVQIMQDEEWQGGSMVLVNEYDGPTFRFYWAILGNDGRQVQSWNHITPELWRQAIAGQPGRRLWAVAHNQQAAADLFRRAGADPALPMELVARHGDRALYVLLQPSMPKPVRRKAPQRNMV</sequence>
<evidence type="ECO:0000256" key="1">
    <source>
        <dbReference type="SAM" id="Phobius"/>
    </source>
</evidence>
<evidence type="ECO:0000313" key="3">
    <source>
        <dbReference type="Proteomes" id="UP001238163"/>
    </source>
</evidence>
<feature type="transmembrane region" description="Helical" evidence="1">
    <location>
        <begin position="307"/>
        <end position="328"/>
    </location>
</feature>
<comment type="caution">
    <text evidence="2">The sequence shown here is derived from an EMBL/GenBank/DDBJ whole genome shotgun (WGS) entry which is preliminary data.</text>
</comment>
<evidence type="ECO:0000313" key="2">
    <source>
        <dbReference type="EMBL" id="MDQ0289972.1"/>
    </source>
</evidence>
<dbReference type="RefSeq" id="WP_307261406.1">
    <property type="nucleotide sequence ID" value="NZ_JAUSVL010000001.1"/>
</dbReference>
<reference evidence="2" key="1">
    <citation type="submission" date="2023-07" db="EMBL/GenBank/DDBJ databases">
        <title>Genomic Encyclopedia of Type Strains, Phase IV (KMG-IV): sequencing the most valuable type-strain genomes for metagenomic binning, comparative biology and taxonomic classification.</title>
        <authorList>
            <person name="Goeker M."/>
        </authorList>
    </citation>
    <scope>NUCLEOTIDE SEQUENCE</scope>
    <source>
        <strain evidence="2">DSM 24202</strain>
    </source>
</reference>
<organism evidence="2 3">
    <name type="scientific">Oligosphaera ethanolica</name>
    <dbReference type="NCBI Taxonomy" id="760260"/>
    <lineage>
        <taxon>Bacteria</taxon>
        <taxon>Pseudomonadati</taxon>
        <taxon>Lentisphaerota</taxon>
        <taxon>Oligosphaeria</taxon>
        <taxon>Oligosphaerales</taxon>
        <taxon>Oligosphaeraceae</taxon>
        <taxon>Oligosphaera</taxon>
    </lineage>
</organism>
<dbReference type="Proteomes" id="UP001238163">
    <property type="component" value="Unassembled WGS sequence"/>
</dbReference>
<gene>
    <name evidence="2" type="ORF">J3R75_002079</name>
</gene>
<accession>A0AAE3VG57</accession>
<feature type="transmembrane region" description="Helical" evidence="1">
    <location>
        <begin position="14"/>
        <end position="38"/>
    </location>
</feature>
<keyword evidence="1" id="KW-0812">Transmembrane</keyword>
<dbReference type="AlphaFoldDB" id="A0AAE3VG57"/>
<proteinExistence type="predicted"/>
<dbReference type="EMBL" id="JAUSVL010000001">
    <property type="protein sequence ID" value="MDQ0289972.1"/>
    <property type="molecule type" value="Genomic_DNA"/>
</dbReference>
<feature type="transmembrane region" description="Helical" evidence="1">
    <location>
        <begin position="173"/>
        <end position="200"/>
    </location>
</feature>
<protein>
    <recommendedName>
        <fullName evidence="4">Glycosyltransferase RgtA/B/C/D-like domain-containing protein</fullName>
    </recommendedName>
</protein>